<proteinExistence type="predicted"/>
<evidence type="ECO:0000313" key="1">
    <source>
        <dbReference type="EMBL" id="MBW0592651.1"/>
    </source>
</evidence>
<keyword evidence="2" id="KW-1185">Reference proteome</keyword>
<name>A0A9Q3L5T7_9BASI</name>
<gene>
    <name evidence="1" type="ORF">O181_132366</name>
</gene>
<evidence type="ECO:0000313" key="2">
    <source>
        <dbReference type="Proteomes" id="UP000765509"/>
    </source>
</evidence>
<accession>A0A9Q3L5T7</accession>
<feature type="non-terminal residue" evidence="1">
    <location>
        <position position="1"/>
    </location>
</feature>
<organism evidence="1 2">
    <name type="scientific">Austropuccinia psidii MF-1</name>
    <dbReference type="NCBI Taxonomy" id="1389203"/>
    <lineage>
        <taxon>Eukaryota</taxon>
        <taxon>Fungi</taxon>
        <taxon>Dikarya</taxon>
        <taxon>Basidiomycota</taxon>
        <taxon>Pucciniomycotina</taxon>
        <taxon>Pucciniomycetes</taxon>
        <taxon>Pucciniales</taxon>
        <taxon>Sphaerophragmiaceae</taxon>
        <taxon>Austropuccinia</taxon>
    </lineage>
</organism>
<comment type="caution">
    <text evidence="1">The sequence shown here is derived from an EMBL/GenBank/DDBJ whole genome shotgun (WGS) entry which is preliminary data.</text>
</comment>
<protein>
    <submittedName>
        <fullName evidence="1">Uncharacterized protein</fullName>
    </submittedName>
</protein>
<reference evidence="1" key="1">
    <citation type="submission" date="2021-03" db="EMBL/GenBank/DDBJ databases">
        <title>Draft genome sequence of rust myrtle Austropuccinia psidii MF-1, a brazilian biotype.</title>
        <authorList>
            <person name="Quecine M.C."/>
            <person name="Pachon D.M.R."/>
            <person name="Bonatelli M.L."/>
            <person name="Correr F.H."/>
            <person name="Franceschini L.M."/>
            <person name="Leite T.F."/>
            <person name="Margarido G.R.A."/>
            <person name="Almeida C.A."/>
            <person name="Ferrarezi J.A."/>
            <person name="Labate C.A."/>
        </authorList>
    </citation>
    <scope>NUCLEOTIDE SEQUENCE</scope>
    <source>
        <strain evidence="1">MF-1</strain>
    </source>
</reference>
<sequence length="158" mass="18370">NTFEADDADWEVYWDVVGAEESADEEDEPLELLSVKKQLLKHDAAFTIEHTNELQNLKRHFLLNVFYKGILPSKDDSRTIMAAIDTEGNAEQNARLHINVERIWVPEPLYQPLLAGVDYTGLIEVIQYVLKEFTQDVQDELTEAWQFEYSLFRCIVYS</sequence>
<dbReference type="Proteomes" id="UP000765509">
    <property type="component" value="Unassembled WGS sequence"/>
</dbReference>
<dbReference type="AlphaFoldDB" id="A0A9Q3L5T7"/>
<dbReference type="EMBL" id="AVOT02149514">
    <property type="protein sequence ID" value="MBW0592651.1"/>
    <property type="molecule type" value="Genomic_DNA"/>
</dbReference>
<dbReference type="OrthoDB" id="7340501at2759"/>
<dbReference type="InterPro" id="IPR043129">
    <property type="entry name" value="ATPase_NBD"/>
</dbReference>
<dbReference type="SUPFAM" id="SSF53067">
    <property type="entry name" value="Actin-like ATPase domain"/>
    <property type="match status" value="1"/>
</dbReference>